<keyword evidence="10" id="KW-1185">Reference proteome</keyword>
<dbReference type="InterPro" id="IPR047153">
    <property type="entry name" value="TRIM45/56/19-like"/>
</dbReference>
<keyword evidence="5" id="KW-0175">Coiled coil</keyword>
<proteinExistence type="predicted"/>
<feature type="region of interest" description="Disordered" evidence="6">
    <location>
        <begin position="247"/>
        <end position="293"/>
    </location>
</feature>
<evidence type="ECO:0000256" key="3">
    <source>
        <dbReference type="ARBA" id="ARBA00022833"/>
    </source>
</evidence>
<accession>A0AAD2Q4Y5</accession>
<dbReference type="GO" id="GO:0008270">
    <property type="term" value="F:zinc ion binding"/>
    <property type="evidence" value="ECO:0007669"/>
    <property type="project" value="UniProtKB-KW"/>
</dbReference>
<gene>
    <name evidence="9" type="ORF">MYCIT1_LOCUS25174</name>
    <name evidence="8" type="ORF">MYCIT1_LOCUS743</name>
</gene>
<feature type="compositionally biased region" description="Polar residues" evidence="6">
    <location>
        <begin position="425"/>
        <end position="435"/>
    </location>
</feature>
<dbReference type="Gene3D" id="3.30.40.10">
    <property type="entry name" value="Zinc/RING finger domain, C3HC4 (zinc finger)"/>
    <property type="match status" value="1"/>
</dbReference>
<keyword evidence="3" id="KW-0862">Zinc</keyword>
<feature type="region of interest" description="Disordered" evidence="6">
    <location>
        <begin position="359"/>
        <end position="511"/>
    </location>
</feature>
<dbReference type="EMBL" id="CAVNYO010000412">
    <property type="protein sequence ID" value="CAK5276698.1"/>
    <property type="molecule type" value="Genomic_DNA"/>
</dbReference>
<evidence type="ECO:0000256" key="1">
    <source>
        <dbReference type="ARBA" id="ARBA00022723"/>
    </source>
</evidence>
<feature type="coiled-coil region" evidence="5">
    <location>
        <begin position="176"/>
        <end position="245"/>
    </location>
</feature>
<dbReference type="InterPro" id="IPR017907">
    <property type="entry name" value="Znf_RING_CS"/>
</dbReference>
<evidence type="ECO:0000313" key="8">
    <source>
        <dbReference type="EMBL" id="CAK5262213.1"/>
    </source>
</evidence>
<feature type="compositionally biased region" description="Basic and acidic residues" evidence="6">
    <location>
        <begin position="457"/>
        <end position="466"/>
    </location>
</feature>
<organism evidence="9 10">
    <name type="scientific">Mycena citricolor</name>
    <dbReference type="NCBI Taxonomy" id="2018698"/>
    <lineage>
        <taxon>Eukaryota</taxon>
        <taxon>Fungi</taxon>
        <taxon>Dikarya</taxon>
        <taxon>Basidiomycota</taxon>
        <taxon>Agaricomycotina</taxon>
        <taxon>Agaricomycetes</taxon>
        <taxon>Agaricomycetidae</taxon>
        <taxon>Agaricales</taxon>
        <taxon>Marasmiineae</taxon>
        <taxon>Mycenaceae</taxon>
        <taxon>Mycena</taxon>
    </lineage>
</organism>
<feature type="compositionally biased region" description="Acidic residues" evidence="6">
    <location>
        <begin position="279"/>
        <end position="288"/>
    </location>
</feature>
<keyword evidence="2 4" id="KW-0863">Zinc-finger</keyword>
<evidence type="ECO:0000259" key="7">
    <source>
        <dbReference type="PROSITE" id="PS50089"/>
    </source>
</evidence>
<dbReference type="AlphaFoldDB" id="A0AAD2Q4Y5"/>
<dbReference type="SMART" id="SM00184">
    <property type="entry name" value="RING"/>
    <property type="match status" value="1"/>
</dbReference>
<dbReference type="PANTHER" id="PTHR25462:SF296">
    <property type="entry name" value="MEIOTIC P26, ISOFORM F"/>
    <property type="match status" value="1"/>
</dbReference>
<evidence type="ECO:0000256" key="6">
    <source>
        <dbReference type="SAM" id="MobiDB-lite"/>
    </source>
</evidence>
<evidence type="ECO:0000256" key="5">
    <source>
        <dbReference type="SAM" id="Coils"/>
    </source>
</evidence>
<evidence type="ECO:0000313" key="9">
    <source>
        <dbReference type="EMBL" id="CAK5276698.1"/>
    </source>
</evidence>
<keyword evidence="1" id="KW-0479">Metal-binding</keyword>
<comment type="caution">
    <text evidence="9">The sequence shown here is derived from an EMBL/GenBank/DDBJ whole genome shotgun (WGS) entry which is preliminary data.</text>
</comment>
<evidence type="ECO:0000256" key="4">
    <source>
        <dbReference type="PROSITE-ProRule" id="PRU00175"/>
    </source>
</evidence>
<dbReference type="Proteomes" id="UP001295794">
    <property type="component" value="Unassembled WGS sequence"/>
</dbReference>
<dbReference type="Pfam" id="PF13639">
    <property type="entry name" value="zf-RING_2"/>
    <property type="match status" value="1"/>
</dbReference>
<protein>
    <recommendedName>
        <fullName evidence="7">RING-type domain-containing protein</fullName>
    </recommendedName>
</protein>
<dbReference type="InterPro" id="IPR001841">
    <property type="entry name" value="Znf_RING"/>
</dbReference>
<sequence length="671" mass="72806">MLSLGPGSACDVCLDSFTSGEGKSPSSIPCGHVFCVACLRQIAARPVCPLCRSPFQPRHIVRLHVDLDNVRNYAAADGTALVPGTESEARQLQDRINAVAQRGASEVQTTELLQECRRFLGGVDLKTFPELRTSYCMMKYMCHVKRMYLEQSAVVSQHTLQTDLKDKDIQSLRTALDLAQSKRDEHSKLLEETERHEKLLDAQCSELTEQLATMEAEMKLLSEQNEAAQAQLLLVTDELQQLRAEVEFSSPEGESLAELPIESMPLSPITDLKPPTAPDLEEEEEDEPPAPFLSPWAALIDSKTEPLEPMRVYCGAAGCPHSCNCVPFLLFSPGSREAAAARALADSAVTPPLLGFSPPSGLSLHLQQQTDRSRSHSRPRSRSLSRAASPVAGPLKHHHHHHPSSSAQQTHMRGRLHDILHDPFPTSSSLPNMSRSHFLPPSPPTPPQQPPKKKERTGKQKERESLPEPLPLYSQRQSSPAVEAPPRYRVSGSPPQDRRTATPSAVTTPYVHPPMLYIHPPMLHSDTRPFVSASAAAAAAAAASSTASSQASASVYKSGLSQTYASNAHPDPMYPPKPSVPSKSAYPRPPFMYTAPVAPAPPVSAVYASSSLPNKAQAQSQPIGFDRSNTTTPTTSTSTSTPTSTRTDKLSRRGSSKRVPPRSSSSALFAS</sequence>
<feature type="region of interest" description="Disordered" evidence="6">
    <location>
        <begin position="567"/>
        <end position="671"/>
    </location>
</feature>
<dbReference type="EMBL" id="CAVNYO010000012">
    <property type="protein sequence ID" value="CAK5262213.1"/>
    <property type="molecule type" value="Genomic_DNA"/>
</dbReference>
<feature type="domain" description="RING-type" evidence="7">
    <location>
        <begin position="10"/>
        <end position="52"/>
    </location>
</feature>
<reference evidence="9" key="1">
    <citation type="submission" date="2023-11" db="EMBL/GenBank/DDBJ databases">
        <authorList>
            <person name="De Vega J J."/>
            <person name="De Vega J J."/>
        </authorList>
    </citation>
    <scope>NUCLEOTIDE SEQUENCE</scope>
</reference>
<feature type="compositionally biased region" description="Pro residues" evidence="6">
    <location>
        <begin position="440"/>
        <end position="450"/>
    </location>
</feature>
<feature type="compositionally biased region" description="Polar residues" evidence="6">
    <location>
        <begin position="612"/>
        <end position="622"/>
    </location>
</feature>
<feature type="compositionally biased region" description="Low complexity" evidence="6">
    <location>
        <begin position="627"/>
        <end position="645"/>
    </location>
</feature>
<dbReference type="SUPFAM" id="SSF57850">
    <property type="entry name" value="RING/U-box"/>
    <property type="match status" value="1"/>
</dbReference>
<dbReference type="PROSITE" id="PS00518">
    <property type="entry name" value="ZF_RING_1"/>
    <property type="match status" value="1"/>
</dbReference>
<name>A0AAD2Q4Y5_9AGAR</name>
<evidence type="ECO:0000256" key="2">
    <source>
        <dbReference type="ARBA" id="ARBA00022771"/>
    </source>
</evidence>
<dbReference type="InterPro" id="IPR013083">
    <property type="entry name" value="Znf_RING/FYVE/PHD"/>
</dbReference>
<dbReference type="PROSITE" id="PS50089">
    <property type="entry name" value="ZF_RING_2"/>
    <property type="match status" value="1"/>
</dbReference>
<evidence type="ECO:0000313" key="10">
    <source>
        <dbReference type="Proteomes" id="UP001295794"/>
    </source>
</evidence>
<dbReference type="PANTHER" id="PTHR25462">
    <property type="entry name" value="BONUS, ISOFORM C-RELATED"/>
    <property type="match status" value="1"/>
</dbReference>
<feature type="compositionally biased region" description="Low complexity" evidence="6">
    <location>
        <begin position="661"/>
        <end position="671"/>
    </location>
</feature>